<proteinExistence type="predicted"/>
<accession>A0ABP4E6Q2</accession>
<organism evidence="1 2">
    <name type="scientific">Kitasatospora arboriphila</name>
    <dbReference type="NCBI Taxonomy" id="258052"/>
    <lineage>
        <taxon>Bacteria</taxon>
        <taxon>Bacillati</taxon>
        <taxon>Actinomycetota</taxon>
        <taxon>Actinomycetes</taxon>
        <taxon>Kitasatosporales</taxon>
        <taxon>Streptomycetaceae</taxon>
        <taxon>Kitasatospora</taxon>
    </lineage>
</organism>
<dbReference type="Proteomes" id="UP001499987">
    <property type="component" value="Unassembled WGS sequence"/>
</dbReference>
<reference evidence="2" key="1">
    <citation type="journal article" date="2019" name="Int. J. Syst. Evol. Microbiol.">
        <title>The Global Catalogue of Microorganisms (GCM) 10K type strain sequencing project: providing services to taxonomists for standard genome sequencing and annotation.</title>
        <authorList>
            <consortium name="The Broad Institute Genomics Platform"/>
            <consortium name="The Broad Institute Genome Sequencing Center for Infectious Disease"/>
            <person name="Wu L."/>
            <person name="Ma J."/>
        </authorList>
    </citation>
    <scope>NUCLEOTIDE SEQUENCE [LARGE SCALE GENOMIC DNA]</scope>
    <source>
        <strain evidence="2">JCM 13002</strain>
    </source>
</reference>
<evidence type="ECO:0000313" key="1">
    <source>
        <dbReference type="EMBL" id="GAA1091127.1"/>
    </source>
</evidence>
<dbReference type="EMBL" id="BAAALD010000035">
    <property type="protein sequence ID" value="GAA1091127.1"/>
    <property type="molecule type" value="Genomic_DNA"/>
</dbReference>
<evidence type="ECO:0000313" key="2">
    <source>
        <dbReference type="Proteomes" id="UP001499987"/>
    </source>
</evidence>
<keyword evidence="2" id="KW-1185">Reference proteome</keyword>
<name>A0ABP4E6Q2_9ACTN</name>
<gene>
    <name evidence="1" type="ORF">GCM10009663_38680</name>
</gene>
<comment type="caution">
    <text evidence="1">The sequence shown here is derived from an EMBL/GenBank/DDBJ whole genome shotgun (WGS) entry which is preliminary data.</text>
</comment>
<sequence length="115" mass="12006">MYVEGIQTETTGLLLNGSAPKVTCHDGATAPTVERQPDAPTDTYPLASTAKVLLQTPGKQPAPAATANDLAKLFKAHGEGKNAFGAFGWQGNVFTIRTDAHNTVVFIAQGLSVNP</sequence>
<protein>
    <submittedName>
        <fullName evidence="1">Uncharacterized protein</fullName>
    </submittedName>
</protein>